<protein>
    <submittedName>
        <fullName evidence="1">Uncharacterized protein</fullName>
    </submittedName>
</protein>
<evidence type="ECO:0000313" key="2">
    <source>
        <dbReference type="Proteomes" id="UP000029665"/>
    </source>
</evidence>
<dbReference type="STRING" id="5643.A0A060SPY8"/>
<dbReference type="HOGENOM" id="CLU_1750635_0_0_1"/>
<reference evidence="1" key="1">
    <citation type="submission" date="2014-01" db="EMBL/GenBank/DDBJ databases">
        <title>The genome of the white-rot fungus Pycnoporus cinnabarinus: a basidiomycete model with a versatile arsenal for lignocellulosic biomass breakdown.</title>
        <authorList>
            <person name="Levasseur A."/>
            <person name="Lomascolo A."/>
            <person name="Ruiz-Duenas F.J."/>
            <person name="Uzan E."/>
            <person name="Piumi F."/>
            <person name="Kues U."/>
            <person name="Ram A.F.J."/>
            <person name="Murat C."/>
            <person name="Haon M."/>
            <person name="Benoit I."/>
            <person name="Arfi Y."/>
            <person name="Chevret D."/>
            <person name="Drula E."/>
            <person name="Kwon M.J."/>
            <person name="Gouret P."/>
            <person name="Lesage-Meessen L."/>
            <person name="Lombard V."/>
            <person name="Mariette J."/>
            <person name="Noirot C."/>
            <person name="Park J."/>
            <person name="Patyshakuliyeva A."/>
            <person name="Wieneger R.A.B."/>
            <person name="Wosten H.A.B."/>
            <person name="Martin F."/>
            <person name="Coutinho P.M."/>
            <person name="de Vries R."/>
            <person name="Martinez A.T."/>
            <person name="Klopp C."/>
            <person name="Pontarotti P."/>
            <person name="Henrissat B."/>
            <person name="Record E."/>
        </authorList>
    </citation>
    <scope>NUCLEOTIDE SEQUENCE [LARGE SCALE GENOMIC DNA]</scope>
    <source>
        <strain evidence="1">BRFM137</strain>
    </source>
</reference>
<dbReference type="OMA" id="WIWTETS"/>
<gene>
    <name evidence="1" type="ORF">BN946_scf184646.g3</name>
</gene>
<dbReference type="OrthoDB" id="2758519at2759"/>
<dbReference type="AlphaFoldDB" id="A0A060SPY8"/>
<organism evidence="1 2">
    <name type="scientific">Pycnoporus cinnabarinus</name>
    <name type="common">Cinnabar-red polypore</name>
    <name type="synonym">Trametes cinnabarina</name>
    <dbReference type="NCBI Taxonomy" id="5643"/>
    <lineage>
        <taxon>Eukaryota</taxon>
        <taxon>Fungi</taxon>
        <taxon>Dikarya</taxon>
        <taxon>Basidiomycota</taxon>
        <taxon>Agaricomycotina</taxon>
        <taxon>Agaricomycetes</taxon>
        <taxon>Polyporales</taxon>
        <taxon>Polyporaceae</taxon>
        <taxon>Trametes</taxon>
    </lineage>
</organism>
<proteinExistence type="predicted"/>
<sequence>MESGDADPSRFSQKTRLCQLTDEEKLAFSGRKGKSQQERPYTAWFPSTSTEPLVSPPDLTSHDELRLGDIFWHKSPKGVQMWIWTETSEKGQFWKPVLLGHVRENDKRRLILTATDRPSWISDGWYRKNMHKKSSKSTSPLFVISTGTL</sequence>
<accession>A0A060SPY8</accession>
<keyword evidence="2" id="KW-1185">Reference proteome</keyword>
<name>A0A060SPY8_PYCCI</name>
<comment type="caution">
    <text evidence="1">The sequence shown here is derived from an EMBL/GenBank/DDBJ whole genome shotgun (WGS) entry which is preliminary data.</text>
</comment>
<evidence type="ECO:0000313" key="1">
    <source>
        <dbReference type="EMBL" id="CDO74269.1"/>
    </source>
</evidence>
<dbReference type="EMBL" id="CCBP010000143">
    <property type="protein sequence ID" value="CDO74269.1"/>
    <property type="molecule type" value="Genomic_DNA"/>
</dbReference>
<dbReference type="Proteomes" id="UP000029665">
    <property type="component" value="Unassembled WGS sequence"/>
</dbReference>